<name>A0A9P0HEA5_NEZVI</name>
<evidence type="ECO:0000313" key="2">
    <source>
        <dbReference type="Proteomes" id="UP001152798"/>
    </source>
</evidence>
<gene>
    <name evidence="1" type="ORF">NEZAVI_LOCUS9954</name>
</gene>
<proteinExistence type="predicted"/>
<dbReference type="OrthoDB" id="10533678at2759"/>
<dbReference type="AlphaFoldDB" id="A0A9P0HEA5"/>
<accession>A0A9P0HEA5</accession>
<reference evidence="1" key="1">
    <citation type="submission" date="2022-01" db="EMBL/GenBank/DDBJ databases">
        <authorList>
            <person name="King R."/>
        </authorList>
    </citation>
    <scope>NUCLEOTIDE SEQUENCE</scope>
</reference>
<dbReference type="EMBL" id="OV725080">
    <property type="protein sequence ID" value="CAH1400785.1"/>
    <property type="molecule type" value="Genomic_DNA"/>
</dbReference>
<dbReference type="Proteomes" id="UP001152798">
    <property type="component" value="Chromosome 4"/>
</dbReference>
<protein>
    <submittedName>
        <fullName evidence="1">Uncharacterized protein</fullName>
    </submittedName>
</protein>
<keyword evidence="2" id="KW-1185">Reference proteome</keyword>
<organism evidence="1 2">
    <name type="scientific">Nezara viridula</name>
    <name type="common">Southern green stink bug</name>
    <name type="synonym">Cimex viridulus</name>
    <dbReference type="NCBI Taxonomy" id="85310"/>
    <lineage>
        <taxon>Eukaryota</taxon>
        <taxon>Metazoa</taxon>
        <taxon>Ecdysozoa</taxon>
        <taxon>Arthropoda</taxon>
        <taxon>Hexapoda</taxon>
        <taxon>Insecta</taxon>
        <taxon>Pterygota</taxon>
        <taxon>Neoptera</taxon>
        <taxon>Paraneoptera</taxon>
        <taxon>Hemiptera</taxon>
        <taxon>Heteroptera</taxon>
        <taxon>Panheteroptera</taxon>
        <taxon>Pentatomomorpha</taxon>
        <taxon>Pentatomoidea</taxon>
        <taxon>Pentatomidae</taxon>
        <taxon>Pentatominae</taxon>
        <taxon>Nezara</taxon>
    </lineage>
</organism>
<evidence type="ECO:0000313" key="1">
    <source>
        <dbReference type="EMBL" id="CAH1400785.1"/>
    </source>
</evidence>
<sequence>MRSTLLEDACGQRGFEVRFLRLFMVSGEEKKESIKTVGRALMIPVLQLTRSKPNDTCLRGVVVSLTISSSTPGHSFDGFSAPANNKELLSQLPHHACNLPLSK</sequence>